<dbReference type="Proteomes" id="UP000492821">
    <property type="component" value="Unassembled WGS sequence"/>
</dbReference>
<name>A0A7E4USK1_PANRE</name>
<reference evidence="2" key="2">
    <citation type="submission" date="2020-10" db="UniProtKB">
        <authorList>
            <consortium name="WormBaseParasite"/>
        </authorList>
    </citation>
    <scope>IDENTIFICATION</scope>
</reference>
<reference evidence="1" key="1">
    <citation type="journal article" date="2013" name="Genetics">
        <title>The draft genome and transcriptome of Panagrellus redivivus are shaped by the harsh demands of a free-living lifestyle.</title>
        <authorList>
            <person name="Srinivasan J."/>
            <person name="Dillman A.R."/>
            <person name="Macchietto M.G."/>
            <person name="Heikkinen L."/>
            <person name="Lakso M."/>
            <person name="Fracchia K.M."/>
            <person name="Antoshechkin I."/>
            <person name="Mortazavi A."/>
            <person name="Wong G."/>
            <person name="Sternberg P.W."/>
        </authorList>
    </citation>
    <scope>NUCLEOTIDE SEQUENCE [LARGE SCALE GENOMIC DNA]</scope>
    <source>
        <strain evidence="1">MT8872</strain>
    </source>
</reference>
<keyword evidence="1" id="KW-1185">Reference proteome</keyword>
<organism evidence="1 2">
    <name type="scientific">Panagrellus redivivus</name>
    <name type="common">Microworm</name>
    <dbReference type="NCBI Taxonomy" id="6233"/>
    <lineage>
        <taxon>Eukaryota</taxon>
        <taxon>Metazoa</taxon>
        <taxon>Ecdysozoa</taxon>
        <taxon>Nematoda</taxon>
        <taxon>Chromadorea</taxon>
        <taxon>Rhabditida</taxon>
        <taxon>Tylenchina</taxon>
        <taxon>Panagrolaimomorpha</taxon>
        <taxon>Panagrolaimoidea</taxon>
        <taxon>Panagrolaimidae</taxon>
        <taxon>Panagrellus</taxon>
    </lineage>
</organism>
<protein>
    <submittedName>
        <fullName evidence="2">Transposase</fullName>
    </submittedName>
</protein>
<dbReference type="AlphaFoldDB" id="A0A7E4USK1"/>
<sequence>MSGFDLAINKAKRQLVRQLFETFAKRMSCMQVLKRVSDTQETLKIDFGQKMGKCRGRLLAFKTNIVPIL</sequence>
<proteinExistence type="predicted"/>
<dbReference type="WBParaSite" id="Pan_g12331.t1">
    <property type="protein sequence ID" value="Pan_g12331.t1"/>
    <property type="gene ID" value="Pan_g12331"/>
</dbReference>
<accession>A0A7E4USK1</accession>
<evidence type="ECO:0000313" key="2">
    <source>
        <dbReference type="WBParaSite" id="Pan_g12331.t1"/>
    </source>
</evidence>
<evidence type="ECO:0000313" key="1">
    <source>
        <dbReference type="Proteomes" id="UP000492821"/>
    </source>
</evidence>